<evidence type="ECO:0000313" key="3">
    <source>
        <dbReference type="Proteomes" id="UP000463051"/>
    </source>
</evidence>
<sequence>MSKDKVWNKGKHNGRGLVKKDVAGTEATAAAEPDTTEATIEIPNPRTDTVKPMKRDNWVVRPTRVIPKNNK</sequence>
<dbReference type="AlphaFoldDB" id="A0A7X2HAX4"/>
<proteinExistence type="predicted"/>
<evidence type="ECO:0000313" key="2">
    <source>
        <dbReference type="EMBL" id="MRN56756.1"/>
    </source>
</evidence>
<dbReference type="RefSeq" id="WP_154122261.1">
    <property type="nucleotide sequence ID" value="NZ_WJXB01000016.1"/>
</dbReference>
<evidence type="ECO:0000256" key="1">
    <source>
        <dbReference type="SAM" id="MobiDB-lite"/>
    </source>
</evidence>
<name>A0A7X2HAX4_9BACL</name>
<keyword evidence="3" id="KW-1185">Reference proteome</keyword>
<feature type="region of interest" description="Disordered" evidence="1">
    <location>
        <begin position="1"/>
        <end position="34"/>
    </location>
</feature>
<organism evidence="2 3">
    <name type="scientific">Paenibacillus monticola</name>
    <dbReference type="NCBI Taxonomy" id="2666075"/>
    <lineage>
        <taxon>Bacteria</taxon>
        <taxon>Bacillati</taxon>
        <taxon>Bacillota</taxon>
        <taxon>Bacilli</taxon>
        <taxon>Bacillales</taxon>
        <taxon>Paenibacillaceae</taxon>
        <taxon>Paenibacillus</taxon>
    </lineage>
</organism>
<feature type="compositionally biased region" description="Low complexity" evidence="1">
    <location>
        <begin position="25"/>
        <end position="34"/>
    </location>
</feature>
<dbReference type="Proteomes" id="UP000463051">
    <property type="component" value="Unassembled WGS sequence"/>
</dbReference>
<gene>
    <name evidence="2" type="ORF">GJB61_27795</name>
</gene>
<accession>A0A7X2HAX4</accession>
<reference evidence="2 3" key="1">
    <citation type="submission" date="2019-11" db="EMBL/GenBank/DDBJ databases">
        <title>Paenibacillus monticola sp. nov., a novel PGPR strain isolated from mountain sample in China.</title>
        <authorList>
            <person name="Zhao Q."/>
            <person name="Li H.-P."/>
            <person name="Zhang J.-L."/>
        </authorList>
    </citation>
    <scope>NUCLEOTIDE SEQUENCE [LARGE SCALE GENOMIC DNA]</scope>
    <source>
        <strain evidence="2 3">LC-T2</strain>
    </source>
</reference>
<dbReference type="EMBL" id="WJXB01000016">
    <property type="protein sequence ID" value="MRN56756.1"/>
    <property type="molecule type" value="Genomic_DNA"/>
</dbReference>
<comment type="caution">
    <text evidence="2">The sequence shown here is derived from an EMBL/GenBank/DDBJ whole genome shotgun (WGS) entry which is preliminary data.</text>
</comment>
<protein>
    <submittedName>
        <fullName evidence="2">Uncharacterized protein</fullName>
    </submittedName>
</protein>